<dbReference type="Proteomes" id="UP000646484">
    <property type="component" value="Unassembled WGS sequence"/>
</dbReference>
<dbReference type="Gene3D" id="1.10.3670.10">
    <property type="entry name" value="Putative xylanase like domain"/>
    <property type="match status" value="1"/>
</dbReference>
<reference evidence="2 3" key="1">
    <citation type="submission" date="2020-08" db="EMBL/GenBank/DDBJ databases">
        <title>Genome public.</title>
        <authorList>
            <person name="Liu C."/>
            <person name="Sun Q."/>
        </authorList>
    </citation>
    <scope>NUCLEOTIDE SEQUENCE [LARGE SCALE GENOMIC DNA]</scope>
    <source>
        <strain evidence="2 3">NSJ-56</strain>
    </source>
</reference>
<gene>
    <name evidence="2" type="ORF">H8S64_02600</name>
</gene>
<keyword evidence="1" id="KW-0732">Signal</keyword>
<dbReference type="EMBL" id="JACOOH010000001">
    <property type="protein sequence ID" value="MBC5619982.1"/>
    <property type="molecule type" value="Genomic_DNA"/>
</dbReference>
<dbReference type="InterPro" id="IPR038765">
    <property type="entry name" value="Papain-like_cys_pep_sf"/>
</dbReference>
<evidence type="ECO:0000256" key="1">
    <source>
        <dbReference type="SAM" id="SignalP"/>
    </source>
</evidence>
<name>A0ABR7CWC2_9BACT</name>
<evidence type="ECO:0000313" key="3">
    <source>
        <dbReference type="Proteomes" id="UP000646484"/>
    </source>
</evidence>
<evidence type="ECO:0000313" key="2">
    <source>
        <dbReference type="EMBL" id="MBC5619982.1"/>
    </source>
</evidence>
<feature type="chain" id="PRO_5047445096" evidence="1">
    <location>
        <begin position="22"/>
        <end position="285"/>
    </location>
</feature>
<dbReference type="Gene3D" id="2.30.260.10">
    <property type="entry name" value="putative xylanase like domain"/>
    <property type="match status" value="1"/>
</dbReference>
<comment type="caution">
    <text evidence="2">The sequence shown here is derived from an EMBL/GenBank/DDBJ whole genome shotgun (WGS) entry which is preliminary data.</text>
</comment>
<sequence>MKKTILLLLVALFPVISGCKAQSPVSEEDKAILSRFFEYASGKELHRLPVNERIVAIGQFFINTPYKSGTLEINPKEQLVVNLREFDCVTFTDNVLALALLKEYTPRQTEVYLKNLQKIRYRDGEITDYTARLHYSTDWLYEMSLDSIVKDVTLENGGIPFPNKVGFISRNWQKYPALAQDSLLARKMLRIENNINLRKYHYIPKDKVSAATGQIQPGDILLITTDKKGLDTAHVGIAIEQNGQIYLLHASLSAKKVVISEVPLPEYLQGIRSHSGIIIARPYQF</sequence>
<dbReference type="Pfam" id="PF07313">
    <property type="entry name" value="AmiA-like"/>
    <property type="match status" value="1"/>
</dbReference>
<accession>A0ABR7CWC2</accession>
<dbReference type="RefSeq" id="WP_186974827.1">
    <property type="nucleotide sequence ID" value="NZ_JACOOH010000001.1"/>
</dbReference>
<keyword evidence="3" id="KW-1185">Reference proteome</keyword>
<organism evidence="2 3">
    <name type="scientific">Butyricimonas hominis</name>
    <dbReference type="NCBI Taxonomy" id="2763032"/>
    <lineage>
        <taxon>Bacteria</taxon>
        <taxon>Pseudomonadati</taxon>
        <taxon>Bacteroidota</taxon>
        <taxon>Bacteroidia</taxon>
        <taxon>Bacteroidales</taxon>
        <taxon>Odoribacteraceae</taxon>
        <taxon>Butyricimonas</taxon>
    </lineage>
</organism>
<feature type="signal peptide" evidence="1">
    <location>
        <begin position="1"/>
        <end position="21"/>
    </location>
</feature>
<proteinExistence type="predicted"/>
<dbReference type="SUPFAM" id="SSF54001">
    <property type="entry name" value="Cysteine proteinases"/>
    <property type="match status" value="1"/>
</dbReference>
<dbReference type="PROSITE" id="PS51257">
    <property type="entry name" value="PROKAR_LIPOPROTEIN"/>
    <property type="match status" value="1"/>
</dbReference>
<protein>
    <submittedName>
        <fullName evidence="2">DUF1460 domain-containing protein</fullName>
    </submittedName>
</protein>
<dbReference type="InterPro" id="IPR010846">
    <property type="entry name" value="AmiA-like"/>
</dbReference>